<dbReference type="InParanoid" id="D9Q2A5"/>
<dbReference type="EC" id="1.1.1.34" evidence="5"/>
<accession>D9Q2A5</accession>
<evidence type="ECO:0000313" key="6">
    <source>
        <dbReference type="EMBL" id="ADL19443.1"/>
    </source>
</evidence>
<dbReference type="Gene3D" id="3.90.770.10">
    <property type="entry name" value="3-hydroxy-3-methylglutaryl-coenzyme A Reductase, Chain A, domain 2"/>
    <property type="match status" value="1"/>
</dbReference>
<protein>
    <recommendedName>
        <fullName evidence="5">3-hydroxy-3-methylglutaryl coenzyme A reductase</fullName>
        <shortName evidence="5">HMG-CoA reductase</shortName>
        <ecNumber evidence="5">1.1.1.34</ecNumber>
    </recommendedName>
</protein>
<reference evidence="6 7" key="1">
    <citation type="journal article" date="2010" name="Appl. Environ. Microbiol.">
        <title>The genome sequence of the crenarchaeon Acidilobus saccharovorans supports a new order, Acidilobales, and suggests an important ecological role in terrestrial acidic hot springs.</title>
        <authorList>
            <person name="Mardanov A.V."/>
            <person name="Svetlitchnyi V.A."/>
            <person name="Beletsky A.V."/>
            <person name="Prokofeva M.I."/>
            <person name="Bonch-Osmolovskaya E.A."/>
            <person name="Ravin N.V."/>
            <person name="Skryabin K.G."/>
        </authorList>
    </citation>
    <scope>NUCLEOTIDE SEQUENCE [LARGE SCALE GENOMIC DNA]</scope>
    <source>
        <strain evidence="7">DSM 16705 / JCM 18335 / VKM B-2471 / 345-15</strain>
    </source>
</reference>
<evidence type="ECO:0000256" key="3">
    <source>
        <dbReference type="ARBA" id="ARBA00023002"/>
    </source>
</evidence>
<organism evidence="6 7">
    <name type="scientific">Acidilobus saccharovorans (strain DSM 16705 / JCM 18335 / VKM B-2471 / 345-15)</name>
    <dbReference type="NCBI Taxonomy" id="666510"/>
    <lineage>
        <taxon>Archaea</taxon>
        <taxon>Thermoproteota</taxon>
        <taxon>Thermoprotei</taxon>
        <taxon>Acidilobales</taxon>
        <taxon>Acidilobaceae</taxon>
        <taxon>Acidilobus</taxon>
    </lineage>
</organism>
<dbReference type="GO" id="GO:0015936">
    <property type="term" value="P:coenzyme A metabolic process"/>
    <property type="evidence" value="ECO:0007669"/>
    <property type="project" value="InterPro"/>
</dbReference>
<dbReference type="PROSITE" id="PS00066">
    <property type="entry name" value="HMG_COA_REDUCTASE_1"/>
    <property type="match status" value="1"/>
</dbReference>
<dbReference type="GO" id="GO:0016126">
    <property type="term" value="P:sterol biosynthetic process"/>
    <property type="evidence" value="ECO:0007669"/>
    <property type="project" value="TreeGrafter"/>
</dbReference>
<dbReference type="GO" id="GO:0008299">
    <property type="term" value="P:isoprenoid biosynthetic process"/>
    <property type="evidence" value="ECO:0007669"/>
    <property type="project" value="InterPro"/>
</dbReference>
<gene>
    <name evidence="6" type="ordered locus">ASAC_1038</name>
</gene>
<dbReference type="InterPro" id="IPR002202">
    <property type="entry name" value="HMG_CoA_Rdtase"/>
</dbReference>
<proteinExistence type="inferred from homology"/>
<keyword evidence="7" id="KW-1185">Reference proteome</keyword>
<sequence length="419" mass="44681">MYLMSNEELSSKVEEALSKLESGELSFSKLDSFLGNPNLAALVRRLFLERKYNVRLTSIASTVIDFVGVVGHNIENPIGAAQIPLGVVGPLKVQGDYARGEFYVPMATTEGALVAGVNRGVKAVTMSGGARSKVLYDGMTRAPIIWTPSVVEAQSLASWIKGNIGALREEVKKVTRHGELVDVQTYIVGNILWPRFVFRTGDAMGMNIATIASDLLCSYIDEHYKGEHRCLSVSGNLCSDKKPSSINRLLGRGKYVVSEAIVKGDVLRDLMRTTPESVDFINKSKNLLGNAVAGSPSFNGHVANIIAAIFIATGQDVAQVVESSMAYTWTEVRGNDLYISVTLPSLEVGTVGGGTWLPTQREALELLGVAGGGNPPGVNALKLAEIVAAVALAGELNLLASQVTGELAKAHERLGRGRG</sequence>
<dbReference type="EMBL" id="CP001742">
    <property type="protein sequence ID" value="ADL19443.1"/>
    <property type="molecule type" value="Genomic_DNA"/>
</dbReference>
<dbReference type="PROSITE" id="PS50065">
    <property type="entry name" value="HMG_COA_REDUCTASE_4"/>
    <property type="match status" value="1"/>
</dbReference>
<dbReference type="UniPathway" id="UPA00058">
    <property type="reaction ID" value="UER00103"/>
</dbReference>
<dbReference type="GO" id="GO:0004420">
    <property type="term" value="F:hydroxymethylglutaryl-CoA reductase (NADPH) activity"/>
    <property type="evidence" value="ECO:0007669"/>
    <property type="project" value="UniProtKB-EC"/>
</dbReference>
<dbReference type="HOGENOM" id="CLU_001734_2_2_2"/>
<dbReference type="PRINTS" id="PR00071">
    <property type="entry name" value="HMGCOARDTASE"/>
</dbReference>
<dbReference type="CDD" id="cd00643">
    <property type="entry name" value="HMG-CoA_reductase_classI"/>
    <property type="match status" value="1"/>
</dbReference>
<dbReference type="InterPro" id="IPR023074">
    <property type="entry name" value="HMG_CoA_Rdtase_cat_sf"/>
</dbReference>
<dbReference type="KEGG" id="asc:ASAC_1038"/>
<dbReference type="FunCoup" id="D9Q2A5">
    <property type="interactions" value="86"/>
</dbReference>
<evidence type="ECO:0000256" key="1">
    <source>
        <dbReference type="ARBA" id="ARBA00007661"/>
    </source>
</evidence>
<dbReference type="Proteomes" id="UP000000346">
    <property type="component" value="Chromosome"/>
</dbReference>
<comment type="pathway">
    <text evidence="5">Metabolic intermediate biosynthesis; (R)-mevalonate biosynthesis; (R)-mevalonate from acetyl-CoA: step 3/3.</text>
</comment>
<evidence type="ECO:0000256" key="4">
    <source>
        <dbReference type="ARBA" id="ARBA00049903"/>
    </source>
</evidence>
<dbReference type="InterPro" id="IPR004554">
    <property type="entry name" value="HMG_CoA_Rdtase_eu_arc"/>
</dbReference>
<dbReference type="Pfam" id="PF00368">
    <property type="entry name" value="HMG-CoA_red"/>
    <property type="match status" value="1"/>
</dbReference>
<dbReference type="NCBIfam" id="TIGR00533">
    <property type="entry name" value="HMG_CoA_R_NADP"/>
    <property type="match status" value="1"/>
</dbReference>
<comment type="similarity">
    <text evidence="1 5">Belongs to the HMG-CoA reductase family.</text>
</comment>
<keyword evidence="2 5" id="KW-0521">NADP</keyword>
<evidence type="ECO:0000313" key="7">
    <source>
        <dbReference type="Proteomes" id="UP000000346"/>
    </source>
</evidence>
<keyword evidence="3 5" id="KW-0560">Oxidoreductase</keyword>
<name>D9Q2A5_ACIS3</name>
<dbReference type="PROSITE" id="PS00318">
    <property type="entry name" value="HMG_COA_REDUCTASE_2"/>
    <property type="match status" value="1"/>
</dbReference>
<dbReference type="Gene3D" id="3.30.70.420">
    <property type="entry name" value="Hydroxymethylglutaryl-CoA reductase, class I/II, NAD/NADP-binding domain"/>
    <property type="match status" value="1"/>
</dbReference>
<dbReference type="SUPFAM" id="SSF56542">
    <property type="entry name" value="Substrate-binding domain of HMG-CoA reductase"/>
    <property type="match status" value="1"/>
</dbReference>
<dbReference type="PANTHER" id="PTHR10572:SF24">
    <property type="entry name" value="3-HYDROXY-3-METHYLGLUTARYL-COENZYME A REDUCTASE"/>
    <property type="match status" value="1"/>
</dbReference>
<evidence type="ECO:0000256" key="5">
    <source>
        <dbReference type="RuleBase" id="RU361219"/>
    </source>
</evidence>
<dbReference type="STRING" id="666510.ASAC_1038"/>
<dbReference type="SUPFAM" id="SSF55035">
    <property type="entry name" value="NAD-binding domain of HMG-CoA reductase"/>
    <property type="match status" value="1"/>
</dbReference>
<comment type="catalytic activity">
    <reaction evidence="4 5">
        <text>(R)-mevalonate + 2 NADP(+) + CoA = (3S)-3-hydroxy-3-methylglutaryl-CoA + 2 NADPH + 2 H(+)</text>
        <dbReference type="Rhea" id="RHEA:15989"/>
        <dbReference type="ChEBI" id="CHEBI:15378"/>
        <dbReference type="ChEBI" id="CHEBI:36464"/>
        <dbReference type="ChEBI" id="CHEBI:43074"/>
        <dbReference type="ChEBI" id="CHEBI:57287"/>
        <dbReference type="ChEBI" id="CHEBI:57783"/>
        <dbReference type="ChEBI" id="CHEBI:58349"/>
        <dbReference type="EC" id="1.1.1.34"/>
    </reaction>
</comment>
<dbReference type="InterPro" id="IPR023076">
    <property type="entry name" value="HMG_CoA_Rdtase_CS"/>
</dbReference>
<dbReference type="eggNOG" id="arCOG04260">
    <property type="taxonomic scope" value="Archaea"/>
</dbReference>
<dbReference type="PANTHER" id="PTHR10572">
    <property type="entry name" value="3-HYDROXY-3-METHYLGLUTARYL-COENZYME A REDUCTASE"/>
    <property type="match status" value="1"/>
</dbReference>
<evidence type="ECO:0000256" key="2">
    <source>
        <dbReference type="ARBA" id="ARBA00022857"/>
    </source>
</evidence>
<dbReference type="InterPro" id="IPR009029">
    <property type="entry name" value="HMG_CoA_Rdtase_sub-bd_dom_sf"/>
</dbReference>
<dbReference type="InterPro" id="IPR009023">
    <property type="entry name" value="HMG_CoA_Rdtase_NAD(P)-bd_sf"/>
</dbReference>
<dbReference type="AlphaFoldDB" id="D9Q2A5"/>